<evidence type="ECO:0000313" key="2">
    <source>
        <dbReference type="EMBL" id="TKR99471.1"/>
    </source>
</evidence>
<feature type="region of interest" description="Disordered" evidence="1">
    <location>
        <begin position="1"/>
        <end position="20"/>
    </location>
</feature>
<organism evidence="2">
    <name type="scientific">Populus alba</name>
    <name type="common">White poplar</name>
    <dbReference type="NCBI Taxonomy" id="43335"/>
    <lineage>
        <taxon>Eukaryota</taxon>
        <taxon>Viridiplantae</taxon>
        <taxon>Streptophyta</taxon>
        <taxon>Embryophyta</taxon>
        <taxon>Tracheophyta</taxon>
        <taxon>Spermatophyta</taxon>
        <taxon>Magnoliopsida</taxon>
        <taxon>eudicotyledons</taxon>
        <taxon>Gunneridae</taxon>
        <taxon>Pentapetalae</taxon>
        <taxon>rosids</taxon>
        <taxon>fabids</taxon>
        <taxon>Malpighiales</taxon>
        <taxon>Salicaceae</taxon>
        <taxon>Saliceae</taxon>
        <taxon>Populus</taxon>
    </lineage>
</organism>
<dbReference type="PANTHER" id="PTHR33566:SF6">
    <property type="entry name" value="PROTEIN DEFECTIVE IN MERISTEM SILENCING 3"/>
    <property type="match status" value="1"/>
</dbReference>
<dbReference type="STRING" id="43335.A0A4U5PS91"/>
<protein>
    <submittedName>
        <fullName evidence="2">Protein DEFECTIVE IN MERISTEM SILENCING 3-like</fullName>
    </submittedName>
</protein>
<comment type="caution">
    <text evidence="2">The sequence shown here is derived from an EMBL/GenBank/DDBJ whole genome shotgun (WGS) entry which is preliminary data.</text>
</comment>
<name>A0A4U5PS91_POPAL</name>
<feature type="compositionally biased region" description="Polar residues" evidence="1">
    <location>
        <begin position="1"/>
        <end position="16"/>
    </location>
</feature>
<accession>A0A4U5PS91</accession>
<evidence type="ECO:0000256" key="1">
    <source>
        <dbReference type="SAM" id="MobiDB-lite"/>
    </source>
</evidence>
<reference evidence="2" key="1">
    <citation type="submission" date="2018-10" db="EMBL/GenBank/DDBJ databases">
        <title>Population genomic analysis revealed the cold adaptation of white poplar.</title>
        <authorList>
            <person name="Liu Y.-J."/>
        </authorList>
    </citation>
    <scope>NUCLEOTIDE SEQUENCE [LARGE SCALE GENOMIC DNA]</scope>
    <source>
        <strain evidence="2">PAL-ZL1</strain>
    </source>
</reference>
<dbReference type="PANTHER" id="PTHR33566">
    <property type="entry name" value="EN/SPM-LIKE TRANSPOSON-RELATED"/>
    <property type="match status" value="1"/>
</dbReference>
<dbReference type="AlphaFoldDB" id="A0A4U5PS91"/>
<proteinExistence type="predicted"/>
<gene>
    <name evidence="2" type="ORF">D5086_0000192760</name>
</gene>
<dbReference type="EMBL" id="RCHU01000629">
    <property type="protein sequence ID" value="TKR99471.1"/>
    <property type="molecule type" value="Genomic_DNA"/>
</dbReference>
<sequence>MFQPSNHSQDASSSALMQVDPKENSIVVRDEMQNGRFPQAQTILYNSKKLQEDLHVLGMKIKHHEDNIKFLKSHKNKLDDSILDLQVTLGKYHSSTMPNNENDAHYSNQSEDETMEQILQHEKSGAGILCRLKMSHGTQISHLSFTNDVLGVVATLGKVDDDNLGRLFSEYLGVETMLAIVCKTYEGVKALETYDKEGQINKDSGLHGLGASNGKELDGRFLVFCLENLRPYCGEFVVDDPQRRLDLLKPKLPNGECPPGFIGFAVNMINVEFTNLFYLTGSGYGLRETLFYNLFSRLQVYKTREDMVLALPCISDGAISLDGGMMKGTGIFSLGNR</sequence>